<gene>
    <name evidence="4" type="ORF">N7G274_004526</name>
</gene>
<dbReference type="InterPro" id="IPR036770">
    <property type="entry name" value="Ankyrin_rpt-contain_sf"/>
</dbReference>
<proteinExistence type="predicted"/>
<dbReference type="SMART" id="SM00248">
    <property type="entry name" value="ANK"/>
    <property type="match status" value="4"/>
</dbReference>
<sequence>MDLFDGDGYTALHMACSCAPDRSDREEIPFDEDVRLLIVKMLVEGGVNINAKNILGETALSMAIWNGSGCLASYLLYEGAWLEIRNDQQKLESRIAAMRTNREPTLPLQIAPGVDLHMQISIGSIFHIAVIKGQHFVVRKLIDRGVDVNTVDGDDWTAFEYAQDNDDKEMVQMLVEAGAVDRGPVEDEPQKDKSISDAPMIYLTAAPSPDGSNTLLSDESATGWKPWSGYGNAHESAQGGAW</sequence>
<dbReference type="Proteomes" id="UP001590950">
    <property type="component" value="Unassembled WGS sequence"/>
</dbReference>
<evidence type="ECO:0000256" key="3">
    <source>
        <dbReference type="PROSITE-ProRule" id="PRU00023"/>
    </source>
</evidence>
<evidence type="ECO:0000256" key="2">
    <source>
        <dbReference type="ARBA" id="ARBA00023043"/>
    </source>
</evidence>
<dbReference type="InterPro" id="IPR050745">
    <property type="entry name" value="Multifunctional_regulatory"/>
</dbReference>
<feature type="repeat" description="ANK" evidence="3">
    <location>
        <begin position="124"/>
        <end position="153"/>
    </location>
</feature>
<evidence type="ECO:0000256" key="1">
    <source>
        <dbReference type="ARBA" id="ARBA00022737"/>
    </source>
</evidence>
<dbReference type="PANTHER" id="PTHR24189:SF50">
    <property type="entry name" value="ANKYRIN REPEAT AND SOCS BOX PROTEIN 2"/>
    <property type="match status" value="1"/>
</dbReference>
<dbReference type="SUPFAM" id="SSF48403">
    <property type="entry name" value="Ankyrin repeat"/>
    <property type="match status" value="1"/>
</dbReference>
<evidence type="ECO:0008006" key="6">
    <source>
        <dbReference type="Google" id="ProtNLM"/>
    </source>
</evidence>
<comment type="caution">
    <text evidence="4">The sequence shown here is derived from an EMBL/GenBank/DDBJ whole genome shotgun (WGS) entry which is preliminary data.</text>
</comment>
<protein>
    <recommendedName>
        <fullName evidence="6">Ankyrin</fullName>
    </recommendedName>
</protein>
<keyword evidence="5" id="KW-1185">Reference proteome</keyword>
<dbReference type="EMBL" id="JBEFKJ010000013">
    <property type="protein sequence ID" value="KAL2042767.1"/>
    <property type="molecule type" value="Genomic_DNA"/>
</dbReference>
<evidence type="ECO:0000313" key="4">
    <source>
        <dbReference type="EMBL" id="KAL2042767.1"/>
    </source>
</evidence>
<dbReference type="InterPro" id="IPR002110">
    <property type="entry name" value="Ankyrin_rpt"/>
</dbReference>
<evidence type="ECO:0000313" key="5">
    <source>
        <dbReference type="Proteomes" id="UP001590950"/>
    </source>
</evidence>
<dbReference type="Gene3D" id="1.25.40.20">
    <property type="entry name" value="Ankyrin repeat-containing domain"/>
    <property type="match status" value="2"/>
</dbReference>
<organism evidence="4 5">
    <name type="scientific">Stereocaulon virgatum</name>
    <dbReference type="NCBI Taxonomy" id="373712"/>
    <lineage>
        <taxon>Eukaryota</taxon>
        <taxon>Fungi</taxon>
        <taxon>Dikarya</taxon>
        <taxon>Ascomycota</taxon>
        <taxon>Pezizomycotina</taxon>
        <taxon>Lecanoromycetes</taxon>
        <taxon>OSLEUM clade</taxon>
        <taxon>Lecanoromycetidae</taxon>
        <taxon>Lecanorales</taxon>
        <taxon>Lecanorineae</taxon>
        <taxon>Stereocaulaceae</taxon>
        <taxon>Stereocaulon</taxon>
    </lineage>
</organism>
<accession>A0ABR4ADX4</accession>
<dbReference type="PROSITE" id="PS50088">
    <property type="entry name" value="ANK_REPEAT"/>
    <property type="match status" value="1"/>
</dbReference>
<keyword evidence="1" id="KW-0677">Repeat</keyword>
<keyword evidence="2 3" id="KW-0040">ANK repeat</keyword>
<dbReference type="Pfam" id="PF13637">
    <property type="entry name" value="Ank_4"/>
    <property type="match status" value="1"/>
</dbReference>
<dbReference type="PANTHER" id="PTHR24189">
    <property type="entry name" value="MYOTROPHIN"/>
    <property type="match status" value="1"/>
</dbReference>
<reference evidence="4 5" key="1">
    <citation type="submission" date="2024-09" db="EMBL/GenBank/DDBJ databases">
        <title>Rethinking Asexuality: The Enigmatic Case of Functional Sexual Genes in Lepraria (Stereocaulaceae).</title>
        <authorList>
            <person name="Doellman M."/>
            <person name="Sun Y."/>
            <person name="Barcenas-Pena A."/>
            <person name="Lumbsch H.T."/>
            <person name="Grewe F."/>
        </authorList>
    </citation>
    <scope>NUCLEOTIDE SEQUENCE [LARGE SCALE GENOMIC DNA]</scope>
    <source>
        <strain evidence="4 5">Mercado 3170</strain>
    </source>
</reference>
<dbReference type="Pfam" id="PF12796">
    <property type="entry name" value="Ank_2"/>
    <property type="match status" value="1"/>
</dbReference>
<name>A0ABR4ADX4_9LECA</name>